<dbReference type="KEGG" id="aser:Asera_19230"/>
<dbReference type="InterPro" id="IPR036390">
    <property type="entry name" value="WH_DNA-bd_sf"/>
</dbReference>
<evidence type="ECO:0008006" key="3">
    <source>
        <dbReference type="Google" id="ProtNLM"/>
    </source>
</evidence>
<keyword evidence="2" id="KW-1185">Reference proteome</keyword>
<dbReference type="AlphaFoldDB" id="A0A810KYS3"/>
<accession>A0A810KYS3</accession>
<name>A0A810KYS3_9ACTN</name>
<organism evidence="1 2">
    <name type="scientific">Actinocatenispora sera</name>
    <dbReference type="NCBI Taxonomy" id="390989"/>
    <lineage>
        <taxon>Bacteria</taxon>
        <taxon>Bacillati</taxon>
        <taxon>Actinomycetota</taxon>
        <taxon>Actinomycetes</taxon>
        <taxon>Micromonosporales</taxon>
        <taxon>Micromonosporaceae</taxon>
        <taxon>Actinocatenispora</taxon>
    </lineage>
</organism>
<dbReference type="Proteomes" id="UP000680750">
    <property type="component" value="Chromosome"/>
</dbReference>
<evidence type="ECO:0000313" key="1">
    <source>
        <dbReference type="EMBL" id="BCJ27815.1"/>
    </source>
</evidence>
<sequence length="360" mass="38541">MTEGSPLPTDRELVSVATQVIEQRLPSTWALSLDEARQPADQGADAILSLRSPDGAEVAVIVEAKGVVEPRDVAAMRDRLSRLLSRYPGSIGLIVSRYLSNSTRKRLAEAGLSYVDASGNLLVRADEPGLFLSDRGADRDPWRGPGRPRGTLAGEPAAKVVRALVDATGPWKIRDLVRVAAVSTGSAYRVLAYLESEDLARRDDAGLISVPDWPTLLQRWSADYQFLGTNSVARYIAPRGLPTLLDQIRGAGVEDYALTGSAAAAAWQPYAPVRSVMVYARDPDRAAAAWGARATDAGANVLIARPAYPVALARTVQALDGLTVAAPAQVAVDLMTGPGRAPAEAAELLDWMKRNENAWR</sequence>
<dbReference type="SUPFAM" id="SSF46785">
    <property type="entry name" value="Winged helix' DNA-binding domain"/>
    <property type="match status" value="1"/>
</dbReference>
<dbReference type="OrthoDB" id="3351920at2"/>
<dbReference type="EMBL" id="AP023354">
    <property type="protein sequence ID" value="BCJ27815.1"/>
    <property type="molecule type" value="Genomic_DNA"/>
</dbReference>
<reference evidence="1" key="1">
    <citation type="submission" date="2020-08" db="EMBL/GenBank/DDBJ databases">
        <title>Whole genome shotgun sequence of Actinocatenispora sera NBRC 101916.</title>
        <authorList>
            <person name="Komaki H."/>
            <person name="Tamura T."/>
        </authorList>
    </citation>
    <scope>NUCLEOTIDE SEQUENCE</scope>
    <source>
        <strain evidence="1">NBRC 101916</strain>
    </source>
</reference>
<gene>
    <name evidence="1" type="ORF">Asera_19230</name>
</gene>
<protein>
    <recommendedName>
        <fullName evidence="3">IclR-like helix-turn-helix domain-containing protein</fullName>
    </recommendedName>
</protein>
<proteinExistence type="predicted"/>
<evidence type="ECO:0000313" key="2">
    <source>
        <dbReference type="Proteomes" id="UP000680750"/>
    </source>
</evidence>